<dbReference type="GO" id="GO:0005096">
    <property type="term" value="F:GTPase activator activity"/>
    <property type="evidence" value="ECO:0007669"/>
    <property type="project" value="UniProtKB-KW"/>
</dbReference>
<name>A0A317T0F6_9PEZI</name>
<feature type="compositionally biased region" description="Acidic residues" evidence="4">
    <location>
        <begin position="346"/>
        <end position="370"/>
    </location>
</feature>
<evidence type="ECO:0000313" key="5">
    <source>
        <dbReference type="EMBL" id="PWW79217.1"/>
    </source>
</evidence>
<keyword evidence="1" id="KW-0343">GTPase activation</keyword>
<dbReference type="GO" id="GO:0006913">
    <property type="term" value="P:nucleocytoplasmic transport"/>
    <property type="evidence" value="ECO:0007669"/>
    <property type="project" value="TreeGrafter"/>
</dbReference>
<dbReference type="PANTHER" id="PTHR24113">
    <property type="entry name" value="RAN GTPASE-ACTIVATING PROTEIN 1"/>
    <property type="match status" value="1"/>
</dbReference>
<evidence type="ECO:0000256" key="2">
    <source>
        <dbReference type="ARBA" id="ARBA00022614"/>
    </source>
</evidence>
<reference evidence="5 6" key="1">
    <citation type="submission" date="2018-03" db="EMBL/GenBank/DDBJ databases">
        <title>Genomes of Pezizomycetes fungi and the evolution of truffles.</title>
        <authorList>
            <person name="Murat C."/>
            <person name="Payen T."/>
            <person name="Noel B."/>
            <person name="Kuo A."/>
            <person name="Martin F.M."/>
        </authorList>
    </citation>
    <scope>NUCLEOTIDE SEQUENCE [LARGE SCALE GENOMIC DNA]</scope>
    <source>
        <strain evidence="5">091103-1</strain>
    </source>
</reference>
<dbReference type="Gene3D" id="3.80.10.10">
    <property type="entry name" value="Ribonuclease Inhibitor"/>
    <property type="match status" value="1"/>
</dbReference>
<comment type="caution">
    <text evidence="5">The sequence shown here is derived from an EMBL/GenBank/DDBJ whole genome shotgun (WGS) entry which is preliminary data.</text>
</comment>
<dbReference type="SUPFAM" id="SSF52047">
    <property type="entry name" value="RNI-like"/>
    <property type="match status" value="1"/>
</dbReference>
<dbReference type="OrthoDB" id="184583at2759"/>
<accession>A0A317T0F6</accession>
<evidence type="ECO:0000313" key="6">
    <source>
        <dbReference type="Proteomes" id="UP000246991"/>
    </source>
</evidence>
<dbReference type="EMBL" id="PYWC01000009">
    <property type="protein sequence ID" value="PWW79217.1"/>
    <property type="molecule type" value="Genomic_DNA"/>
</dbReference>
<evidence type="ECO:0000256" key="4">
    <source>
        <dbReference type="SAM" id="MobiDB-lite"/>
    </source>
</evidence>
<dbReference type="PANTHER" id="PTHR24113:SF12">
    <property type="entry name" value="RAN GTPASE-ACTIVATING PROTEIN 1"/>
    <property type="match status" value="1"/>
</dbReference>
<evidence type="ECO:0000256" key="3">
    <source>
        <dbReference type="ARBA" id="ARBA00022737"/>
    </source>
</evidence>
<dbReference type="InterPro" id="IPR032675">
    <property type="entry name" value="LRR_dom_sf"/>
</dbReference>
<dbReference type="GO" id="GO:0005829">
    <property type="term" value="C:cytosol"/>
    <property type="evidence" value="ECO:0007669"/>
    <property type="project" value="TreeGrafter"/>
</dbReference>
<evidence type="ECO:0000256" key="1">
    <source>
        <dbReference type="ARBA" id="ARBA00022468"/>
    </source>
</evidence>
<dbReference type="InterPro" id="IPR027038">
    <property type="entry name" value="RanGap"/>
</dbReference>
<sequence>MMSNKVFILRSSDGKPLKLDTAADIGPRIASLKGNEAVEEIRLSGHTFGTEACKALAEVLKTNKNLKVFNAADIFTGRLISEIPDALAALLTALLTLEHLHTVDLSDNAFGGRLADTLRDFYARAGPLRHLLLNNNGLGPAGGIIVANSIRDLATLKASSTAYPPLETIVCGRNRLENGSMEAWAEAYAAHGSLKTVKMVQNGIRQEGINTLLRSGLSKNHGLQTLDLQDNTFTVIGAQALAVVVTNWSDLLELGVGDCLLSARGGVLLGEALAQEKNKALKTIRLQYNEIDVKGVEAIKRAINHALPKLQRLELNGNRFSEEELVVEQMREIFEDRGFGQLDSLSDMEETDEEDEGDEDEGEGEGEYEKEDIVKQAEEAENAQVPQEKDKKVDALADLLGGTKIA</sequence>
<dbReference type="Pfam" id="PF13516">
    <property type="entry name" value="LRR_6"/>
    <property type="match status" value="2"/>
</dbReference>
<dbReference type="GO" id="GO:0031267">
    <property type="term" value="F:small GTPase binding"/>
    <property type="evidence" value="ECO:0007669"/>
    <property type="project" value="TreeGrafter"/>
</dbReference>
<keyword evidence="3" id="KW-0677">Repeat</keyword>
<organism evidence="5 6">
    <name type="scientific">Tuber magnatum</name>
    <name type="common">white Piedmont truffle</name>
    <dbReference type="NCBI Taxonomy" id="42249"/>
    <lineage>
        <taxon>Eukaryota</taxon>
        <taxon>Fungi</taxon>
        <taxon>Dikarya</taxon>
        <taxon>Ascomycota</taxon>
        <taxon>Pezizomycotina</taxon>
        <taxon>Pezizomycetes</taxon>
        <taxon>Pezizales</taxon>
        <taxon>Tuberaceae</taxon>
        <taxon>Tuber</taxon>
    </lineage>
</organism>
<keyword evidence="2" id="KW-0433">Leucine-rich repeat</keyword>
<dbReference type="AlphaFoldDB" id="A0A317T0F6"/>
<dbReference type="InterPro" id="IPR001611">
    <property type="entry name" value="Leu-rich_rpt"/>
</dbReference>
<feature type="region of interest" description="Disordered" evidence="4">
    <location>
        <begin position="341"/>
        <end position="393"/>
    </location>
</feature>
<dbReference type="CDD" id="cd00116">
    <property type="entry name" value="LRR_RI"/>
    <property type="match status" value="1"/>
</dbReference>
<dbReference type="GO" id="GO:0048471">
    <property type="term" value="C:perinuclear region of cytoplasm"/>
    <property type="evidence" value="ECO:0007669"/>
    <property type="project" value="TreeGrafter"/>
</dbReference>
<keyword evidence="6" id="KW-1185">Reference proteome</keyword>
<gene>
    <name evidence="5" type="ORF">C7212DRAFT_288347</name>
</gene>
<proteinExistence type="predicted"/>
<dbReference type="SMART" id="SM00368">
    <property type="entry name" value="LRR_RI"/>
    <property type="match status" value="7"/>
</dbReference>
<dbReference type="Proteomes" id="UP000246991">
    <property type="component" value="Unassembled WGS sequence"/>
</dbReference>
<dbReference type="GO" id="GO:0005634">
    <property type="term" value="C:nucleus"/>
    <property type="evidence" value="ECO:0007669"/>
    <property type="project" value="TreeGrafter"/>
</dbReference>
<dbReference type="STRING" id="42249.A0A317T0F6"/>
<protein>
    <submittedName>
        <fullName evidence="5">RNI-like protein</fullName>
    </submittedName>
</protein>